<name>A0A7X5XZQ2_9SPHN</name>
<reference evidence="3 4" key="1">
    <citation type="submission" date="2020-03" db="EMBL/GenBank/DDBJ databases">
        <title>Genomic Encyclopedia of Type Strains, Phase IV (KMG-IV): sequencing the most valuable type-strain genomes for metagenomic binning, comparative biology and taxonomic classification.</title>
        <authorList>
            <person name="Goeker M."/>
        </authorList>
    </citation>
    <scope>NUCLEOTIDE SEQUENCE [LARGE SCALE GENOMIC DNA]</scope>
    <source>
        <strain evidence="3 4">DSM 7225</strain>
    </source>
</reference>
<dbReference type="EMBL" id="JAATJB010000002">
    <property type="protein sequence ID" value="NJB96801.1"/>
    <property type="molecule type" value="Genomic_DNA"/>
</dbReference>
<sequence length="271" mass="28704">MKLLAILVGADSAPACLDAATVAAASLGGASVEALNVIVDPEHIVASSEEIEFQRLRERDEGTAQARGDAAHAAFVAWNAGAGEGMPRVDWRSIVGTEEAVVTREAATADALIVIARERTMDTADALHAAIFSTDKPALIVPPGWRANGRTRFAHMAVGLSDSDNARHAIEAAAPWLRMAERVTAIRIGAADDPALQLEPLLDSICVRHERHIVPRLDDNLGAQLVAEAKAVGADLLVTGAYRHNQLIEWLLGGTTRHILAAADMPLLVAH</sequence>
<feature type="domain" description="UspA" evidence="2">
    <location>
        <begin position="221"/>
        <end position="270"/>
    </location>
</feature>
<dbReference type="InterPro" id="IPR006015">
    <property type="entry name" value="Universal_stress_UspA"/>
</dbReference>
<dbReference type="RefSeq" id="WP_241217803.1">
    <property type="nucleotide sequence ID" value="NZ_BAAADY010000005.1"/>
</dbReference>
<comment type="caution">
    <text evidence="3">The sequence shown here is derived from an EMBL/GenBank/DDBJ whole genome shotgun (WGS) entry which is preliminary data.</text>
</comment>
<dbReference type="InterPro" id="IPR006016">
    <property type="entry name" value="UspA"/>
</dbReference>
<dbReference type="Proteomes" id="UP000531251">
    <property type="component" value="Unassembled WGS sequence"/>
</dbReference>
<dbReference type="SUPFAM" id="SSF52402">
    <property type="entry name" value="Adenine nucleotide alpha hydrolases-like"/>
    <property type="match status" value="1"/>
</dbReference>
<dbReference type="Gene3D" id="3.40.50.12370">
    <property type="match status" value="1"/>
</dbReference>
<accession>A0A7X5XZQ2</accession>
<proteinExistence type="inferred from homology"/>
<dbReference type="Pfam" id="PF00582">
    <property type="entry name" value="Usp"/>
    <property type="match status" value="1"/>
</dbReference>
<dbReference type="AlphaFoldDB" id="A0A7X5XZQ2"/>
<evidence type="ECO:0000259" key="2">
    <source>
        <dbReference type="Pfam" id="PF00582"/>
    </source>
</evidence>
<dbReference type="CDD" id="cd00293">
    <property type="entry name" value="USP-like"/>
    <property type="match status" value="1"/>
</dbReference>
<dbReference type="PRINTS" id="PR01438">
    <property type="entry name" value="UNVRSLSTRESS"/>
</dbReference>
<evidence type="ECO:0000313" key="4">
    <source>
        <dbReference type="Proteomes" id="UP000531251"/>
    </source>
</evidence>
<organism evidence="3 4">
    <name type="scientific">Sphingomonas trueperi</name>
    <dbReference type="NCBI Taxonomy" id="53317"/>
    <lineage>
        <taxon>Bacteria</taxon>
        <taxon>Pseudomonadati</taxon>
        <taxon>Pseudomonadota</taxon>
        <taxon>Alphaproteobacteria</taxon>
        <taxon>Sphingomonadales</taxon>
        <taxon>Sphingomonadaceae</taxon>
        <taxon>Sphingomonas</taxon>
    </lineage>
</organism>
<comment type="similarity">
    <text evidence="1">Belongs to the universal stress protein A family.</text>
</comment>
<keyword evidence="4" id="KW-1185">Reference proteome</keyword>
<evidence type="ECO:0000313" key="3">
    <source>
        <dbReference type="EMBL" id="NJB96801.1"/>
    </source>
</evidence>
<evidence type="ECO:0000256" key="1">
    <source>
        <dbReference type="ARBA" id="ARBA00008791"/>
    </source>
</evidence>
<protein>
    <submittedName>
        <fullName evidence="3">Nucleotide-binding universal stress UspA family protein</fullName>
    </submittedName>
</protein>
<gene>
    <name evidence="3" type="ORF">GGR89_001101</name>
</gene>